<sequence length="144" mass="17116">MLKRRVFINSVKKVHEFFKRQNDNIIISNQSDDGRTLKMTSPMLLRLPTLIKLQYNIVNKFFNALSPNFILNQVNKLNRRDADLIFVQFIFEIHNIIRTSLKKHKIVKISANEFRALQKLLNLVHILIKCFLMVRIIQKLQNDD</sequence>
<reference evidence="1 2" key="1">
    <citation type="journal article" date="2018" name="Sci. Rep.">
        <title>Genomic signatures of local adaptation to the degree of environmental predictability in rotifers.</title>
        <authorList>
            <person name="Franch-Gras L."/>
            <person name="Hahn C."/>
            <person name="Garcia-Roger E.M."/>
            <person name="Carmona M.J."/>
            <person name="Serra M."/>
            <person name="Gomez A."/>
        </authorList>
    </citation>
    <scope>NUCLEOTIDE SEQUENCE [LARGE SCALE GENOMIC DNA]</scope>
    <source>
        <strain evidence="1">HYR1</strain>
    </source>
</reference>
<evidence type="ECO:0000313" key="2">
    <source>
        <dbReference type="Proteomes" id="UP000276133"/>
    </source>
</evidence>
<comment type="caution">
    <text evidence="1">The sequence shown here is derived from an EMBL/GenBank/DDBJ whole genome shotgun (WGS) entry which is preliminary data.</text>
</comment>
<dbReference type="AlphaFoldDB" id="A0A3M7PPZ3"/>
<dbReference type="EMBL" id="REGN01009581">
    <property type="protein sequence ID" value="RNA00861.1"/>
    <property type="molecule type" value="Genomic_DNA"/>
</dbReference>
<accession>A0A3M7PPZ3</accession>
<evidence type="ECO:0000313" key="1">
    <source>
        <dbReference type="EMBL" id="RNA00861.1"/>
    </source>
</evidence>
<name>A0A3M7PPZ3_BRAPC</name>
<keyword evidence="2" id="KW-1185">Reference proteome</keyword>
<dbReference type="Proteomes" id="UP000276133">
    <property type="component" value="Unassembled WGS sequence"/>
</dbReference>
<gene>
    <name evidence="1" type="ORF">BpHYR1_031755</name>
</gene>
<organism evidence="1 2">
    <name type="scientific">Brachionus plicatilis</name>
    <name type="common">Marine rotifer</name>
    <name type="synonym">Brachionus muelleri</name>
    <dbReference type="NCBI Taxonomy" id="10195"/>
    <lineage>
        <taxon>Eukaryota</taxon>
        <taxon>Metazoa</taxon>
        <taxon>Spiralia</taxon>
        <taxon>Gnathifera</taxon>
        <taxon>Rotifera</taxon>
        <taxon>Eurotatoria</taxon>
        <taxon>Monogononta</taxon>
        <taxon>Pseudotrocha</taxon>
        <taxon>Ploima</taxon>
        <taxon>Brachionidae</taxon>
        <taxon>Brachionus</taxon>
    </lineage>
</organism>
<protein>
    <submittedName>
        <fullName evidence="1">Uncharacterized protein</fullName>
    </submittedName>
</protein>
<proteinExistence type="predicted"/>